<comment type="caution">
    <text evidence="2">The sequence shown here is derived from an EMBL/GenBank/DDBJ whole genome shotgun (WGS) entry which is preliminary data.</text>
</comment>
<keyword evidence="1" id="KW-0472">Membrane</keyword>
<feature type="transmembrane region" description="Helical" evidence="1">
    <location>
        <begin position="80"/>
        <end position="106"/>
    </location>
</feature>
<reference evidence="2 3" key="1">
    <citation type="submission" date="2021-05" db="EMBL/GenBank/DDBJ databases">
        <title>Novel Bacillus species.</title>
        <authorList>
            <person name="Liu G."/>
        </authorList>
    </citation>
    <scope>NUCLEOTIDE SEQUENCE [LARGE SCALE GENOMIC DNA]</scope>
    <source>
        <strain evidence="2 3">FJAT-49705</strain>
    </source>
</reference>
<feature type="transmembrane region" description="Helical" evidence="1">
    <location>
        <begin position="7"/>
        <end position="28"/>
    </location>
</feature>
<evidence type="ECO:0008006" key="4">
    <source>
        <dbReference type="Google" id="ProtNLM"/>
    </source>
</evidence>
<evidence type="ECO:0000313" key="2">
    <source>
        <dbReference type="EMBL" id="MBS4193014.1"/>
    </source>
</evidence>
<dbReference type="Proteomes" id="UP000681027">
    <property type="component" value="Unassembled WGS sequence"/>
</dbReference>
<protein>
    <recommendedName>
        <fullName evidence="4">DUF3899 domain-containing protein</fullName>
    </recommendedName>
</protein>
<keyword evidence="1" id="KW-1133">Transmembrane helix</keyword>
<dbReference type="RefSeq" id="WP_213104455.1">
    <property type="nucleotide sequence ID" value="NZ_JAGYPM010000007.1"/>
</dbReference>
<organism evidence="2 3">
    <name type="scientific">Cytobacillus citreus</name>
    <dbReference type="NCBI Taxonomy" id="2833586"/>
    <lineage>
        <taxon>Bacteria</taxon>
        <taxon>Bacillati</taxon>
        <taxon>Bacillota</taxon>
        <taxon>Bacilli</taxon>
        <taxon>Bacillales</taxon>
        <taxon>Bacillaceae</taxon>
        <taxon>Cytobacillus</taxon>
    </lineage>
</organism>
<feature type="transmembrane region" description="Helical" evidence="1">
    <location>
        <begin position="34"/>
        <end position="59"/>
    </location>
</feature>
<gene>
    <name evidence="2" type="ORF">KHA94_23150</name>
</gene>
<keyword evidence="3" id="KW-1185">Reference proteome</keyword>
<evidence type="ECO:0000313" key="3">
    <source>
        <dbReference type="Proteomes" id="UP000681027"/>
    </source>
</evidence>
<sequence>MKKNMIIVLFTLIIESGLTFLLASLLSIRFIEIMFFAGVAFSAVTIWFSSSGGTITKFIDSETSARTGLKTERKEFKLQPNYVVFASILFLIIGLIFFILLLTNVIPPA</sequence>
<proteinExistence type="predicted"/>
<keyword evidence="1" id="KW-0812">Transmembrane</keyword>
<name>A0ABS5NYU2_9BACI</name>
<evidence type="ECO:0000256" key="1">
    <source>
        <dbReference type="SAM" id="Phobius"/>
    </source>
</evidence>
<dbReference type="EMBL" id="JAGYPM010000007">
    <property type="protein sequence ID" value="MBS4193014.1"/>
    <property type="molecule type" value="Genomic_DNA"/>
</dbReference>
<accession>A0ABS5NYU2</accession>